<proteinExistence type="predicted"/>
<accession>A0ABP1H8G9</accession>
<organism evidence="1 2">
    <name type="scientific">Hexamita inflata</name>
    <dbReference type="NCBI Taxonomy" id="28002"/>
    <lineage>
        <taxon>Eukaryota</taxon>
        <taxon>Metamonada</taxon>
        <taxon>Diplomonadida</taxon>
        <taxon>Hexamitidae</taxon>
        <taxon>Hexamitinae</taxon>
        <taxon>Hexamita</taxon>
    </lineage>
</organism>
<evidence type="ECO:0000313" key="2">
    <source>
        <dbReference type="Proteomes" id="UP001642409"/>
    </source>
</evidence>
<reference evidence="1 2" key="1">
    <citation type="submission" date="2024-07" db="EMBL/GenBank/DDBJ databases">
        <authorList>
            <person name="Akdeniz Z."/>
        </authorList>
    </citation>
    <scope>NUCLEOTIDE SEQUENCE [LARGE SCALE GENOMIC DNA]</scope>
</reference>
<gene>
    <name evidence="1" type="ORF">HINF_LOCUS10536</name>
</gene>
<dbReference type="EMBL" id="CAXDID020000023">
    <property type="protein sequence ID" value="CAL5988778.1"/>
    <property type="molecule type" value="Genomic_DNA"/>
</dbReference>
<name>A0ABP1H8G9_9EUKA</name>
<keyword evidence="2" id="KW-1185">Reference proteome</keyword>
<comment type="caution">
    <text evidence="1">The sequence shown here is derived from an EMBL/GenBank/DDBJ whole genome shotgun (WGS) entry which is preliminary data.</text>
</comment>
<evidence type="ECO:0000313" key="1">
    <source>
        <dbReference type="EMBL" id="CAL5988778.1"/>
    </source>
</evidence>
<protein>
    <submittedName>
        <fullName evidence="1">Hypothetical_protein</fullName>
    </submittedName>
</protein>
<dbReference type="Proteomes" id="UP001642409">
    <property type="component" value="Unassembled WGS sequence"/>
</dbReference>
<sequence>MSQTFSLSFLASSASLIFKSFSADFSCSSFSFRLGFFELIPGGSSSKSSNAIYCSNILFFIYCFSSCNNFYYSVGNTFQISSSVVSGFPVVSSIFSATSCVVEISPLVIAFTALNFNLPKFLEFESGPVTLSASSYEIFFGVSISCVLFNTSCLSWNSALSFVFSASSVSTLDSFFCEQVSSSFLSSVSFTFPLIPGSSSSSSYSLIETGCPPVDSPLFSTFYPQADLIRSTATPSLINTVLIGSSFQVDDQLFTFRSTVPEICFPFQNVPLNKDPFSIKTPSPLNSLLRNSPMQTAPLFAINAPLPCLKPLLVNPRQIPDSVISVSI</sequence>